<reference evidence="1" key="1">
    <citation type="submission" date="2020-10" db="EMBL/GenBank/DDBJ databases">
        <authorList>
            <person name="Gilroy R."/>
        </authorList>
    </citation>
    <scope>NUCLEOTIDE SEQUENCE</scope>
    <source>
        <strain evidence="1">CHK184-20233</strain>
    </source>
</reference>
<dbReference type="Proteomes" id="UP000824232">
    <property type="component" value="Unassembled WGS sequence"/>
</dbReference>
<protein>
    <submittedName>
        <fullName evidence="1">Uncharacterized protein</fullName>
    </submittedName>
</protein>
<proteinExistence type="predicted"/>
<dbReference type="EMBL" id="DVHC01000020">
    <property type="protein sequence ID" value="HIR58753.1"/>
    <property type="molecule type" value="Genomic_DNA"/>
</dbReference>
<gene>
    <name evidence="1" type="ORF">IAB38_01760</name>
</gene>
<accession>A0A9D1DTL0</accession>
<reference evidence="1" key="2">
    <citation type="journal article" date="2021" name="PeerJ">
        <title>Extensive microbial diversity within the chicken gut microbiome revealed by metagenomics and culture.</title>
        <authorList>
            <person name="Gilroy R."/>
            <person name="Ravi A."/>
            <person name="Getino M."/>
            <person name="Pursley I."/>
            <person name="Horton D.L."/>
            <person name="Alikhan N.F."/>
            <person name="Baker D."/>
            <person name="Gharbi K."/>
            <person name="Hall N."/>
            <person name="Watson M."/>
            <person name="Adriaenssens E.M."/>
            <person name="Foster-Nyarko E."/>
            <person name="Jarju S."/>
            <person name="Secka A."/>
            <person name="Antonio M."/>
            <person name="Oren A."/>
            <person name="Chaudhuri R.R."/>
            <person name="La Ragione R."/>
            <person name="Hildebrand F."/>
            <person name="Pallen M.J."/>
        </authorList>
    </citation>
    <scope>NUCLEOTIDE SEQUENCE</scope>
    <source>
        <strain evidence="1">CHK184-20233</strain>
    </source>
</reference>
<sequence length="126" mass="14876">MKNYKKKGMLLVSITVVLLLTIVFFYLLVSIKLWTYNSVSILNIDDDVITVFTTLDLELFEDNNFFYYDTLKYNYKINSKDNFEEGVILTLELEKSFKLVNDDMIILLPNKRVTILSLIIDSWRVK</sequence>
<evidence type="ECO:0000313" key="2">
    <source>
        <dbReference type="Proteomes" id="UP000824232"/>
    </source>
</evidence>
<evidence type="ECO:0000313" key="1">
    <source>
        <dbReference type="EMBL" id="HIR58753.1"/>
    </source>
</evidence>
<name>A0A9D1DTL0_9FIRM</name>
<dbReference type="AlphaFoldDB" id="A0A9D1DTL0"/>
<comment type="caution">
    <text evidence="1">The sequence shown here is derived from an EMBL/GenBank/DDBJ whole genome shotgun (WGS) entry which is preliminary data.</text>
</comment>
<organism evidence="1 2">
    <name type="scientific">Candidatus Onthousia excrementipullorum</name>
    <dbReference type="NCBI Taxonomy" id="2840884"/>
    <lineage>
        <taxon>Bacteria</taxon>
        <taxon>Bacillati</taxon>
        <taxon>Bacillota</taxon>
        <taxon>Bacilli</taxon>
        <taxon>Candidatus Onthousia</taxon>
    </lineage>
</organism>